<proteinExistence type="predicted"/>
<dbReference type="InterPro" id="IPR037873">
    <property type="entry name" value="BamE-like"/>
</dbReference>
<evidence type="ECO:0000313" key="3">
    <source>
        <dbReference type="Proteomes" id="UP000626554"/>
    </source>
</evidence>
<dbReference type="EMBL" id="JABKAV010000014">
    <property type="protein sequence ID" value="NVO84650.1"/>
    <property type="molecule type" value="Genomic_DNA"/>
</dbReference>
<evidence type="ECO:0000256" key="1">
    <source>
        <dbReference type="ARBA" id="ARBA00022729"/>
    </source>
</evidence>
<organism evidence="2 3">
    <name type="scientific">Hymenobacter terrestris</name>
    <dbReference type="NCBI Taxonomy" id="2748310"/>
    <lineage>
        <taxon>Bacteria</taxon>
        <taxon>Pseudomonadati</taxon>
        <taxon>Bacteroidota</taxon>
        <taxon>Cytophagia</taxon>
        <taxon>Cytophagales</taxon>
        <taxon>Hymenobacteraceae</taxon>
        <taxon>Hymenobacter</taxon>
    </lineage>
</organism>
<accession>A0ABX2Q129</accession>
<dbReference type="Gene3D" id="3.30.1450.10">
    <property type="match status" value="1"/>
</dbReference>
<keyword evidence="3" id="KW-1185">Reference proteome</keyword>
<evidence type="ECO:0000313" key="2">
    <source>
        <dbReference type="EMBL" id="NVO84650.1"/>
    </source>
</evidence>
<dbReference type="RefSeq" id="WP_176899333.1">
    <property type="nucleotide sequence ID" value="NZ_JABKAV010000014.1"/>
</dbReference>
<dbReference type="Proteomes" id="UP000626554">
    <property type="component" value="Unassembled WGS sequence"/>
</dbReference>
<reference evidence="2 3" key="1">
    <citation type="submission" date="2020-05" db="EMBL/GenBank/DDBJ databases">
        <title>Hymenobacter terrestris sp. nov. and Hymenobacter lapidiphilus sp. nov., isolated from regoliths in Antarctica.</title>
        <authorList>
            <person name="Sedlacek I."/>
            <person name="Pantucek R."/>
            <person name="Zeman M."/>
            <person name="Holochova P."/>
            <person name="Kralova S."/>
            <person name="Stankova E."/>
            <person name="Sedo O."/>
            <person name="Micenkova L."/>
            <person name="Svec P."/>
            <person name="Gupta V."/>
            <person name="Sood U."/>
            <person name="Korpole U.S."/>
            <person name="Lal R."/>
        </authorList>
    </citation>
    <scope>NUCLEOTIDE SEQUENCE [LARGE SCALE GENOMIC DNA]</scope>
    <source>
        <strain evidence="2 3">P5252</strain>
    </source>
</reference>
<evidence type="ECO:0008006" key="4">
    <source>
        <dbReference type="Google" id="ProtNLM"/>
    </source>
</evidence>
<protein>
    <recommendedName>
        <fullName evidence="4">Outer membrane protein assembly factor BamE</fullName>
    </recommendedName>
</protein>
<gene>
    <name evidence="2" type="ORF">HW556_07130</name>
</gene>
<comment type="caution">
    <text evidence="2">The sequence shown here is derived from an EMBL/GenBank/DDBJ whole genome shotgun (WGS) entry which is preliminary data.</text>
</comment>
<sequence>MQLLGFGFFHHPHRDFTAAEWARSPQKRHEMVNGLQDSQQLIGLNQHQVSALLGQPNQQREETWLYYLGMKPGIHPVDADYLRLEFSDGKVARLGYNQN</sequence>
<name>A0ABX2Q129_9BACT</name>
<keyword evidence="1" id="KW-0732">Signal</keyword>